<evidence type="ECO:0000313" key="2">
    <source>
        <dbReference type="Proteomes" id="UP000051580"/>
    </source>
</evidence>
<dbReference type="InterPro" id="IPR010982">
    <property type="entry name" value="Lambda_DNA-bd_dom_sf"/>
</dbReference>
<evidence type="ECO:0000313" key="1">
    <source>
        <dbReference type="EMBL" id="KRL95541.1"/>
    </source>
</evidence>
<dbReference type="SUPFAM" id="SSF47413">
    <property type="entry name" value="lambda repressor-like DNA-binding domains"/>
    <property type="match status" value="1"/>
</dbReference>
<keyword evidence="2" id="KW-1185">Reference proteome</keyword>
<proteinExistence type="predicted"/>
<dbReference type="OrthoDB" id="2309397at2"/>
<dbReference type="GO" id="GO:0003677">
    <property type="term" value="F:DNA binding"/>
    <property type="evidence" value="ECO:0007669"/>
    <property type="project" value="InterPro"/>
</dbReference>
<comment type="caution">
    <text evidence="1">The sequence shown here is derived from an EMBL/GenBank/DDBJ whole genome shotgun (WGS) entry which is preliminary data.</text>
</comment>
<dbReference type="Proteomes" id="UP000051580">
    <property type="component" value="Unassembled WGS sequence"/>
</dbReference>
<dbReference type="PATRIC" id="fig|1423753.3.peg.2633"/>
<dbReference type="AlphaFoldDB" id="A0A0R1UXL2"/>
<gene>
    <name evidence="1" type="ORF">FD28_GL002510</name>
</gene>
<dbReference type="STRING" id="1423753.FD28_GL002510"/>
<sequence>MTEQNLVEGAKAITNRIKMRLLEKDMTQVELASLINEKPVQLNRAIHADMSPKSVKIRQKVYRVLDINN</sequence>
<organism evidence="1 2">
    <name type="scientific">Levilactobacillus hammesii DSM 16381</name>
    <dbReference type="NCBI Taxonomy" id="1423753"/>
    <lineage>
        <taxon>Bacteria</taxon>
        <taxon>Bacillati</taxon>
        <taxon>Bacillota</taxon>
        <taxon>Bacilli</taxon>
        <taxon>Lactobacillales</taxon>
        <taxon>Lactobacillaceae</taxon>
        <taxon>Levilactobacillus</taxon>
    </lineage>
</organism>
<protein>
    <recommendedName>
        <fullName evidence="3">HTH cro/C1-type domain-containing protein</fullName>
    </recommendedName>
</protein>
<dbReference type="RefSeq" id="WP_057733305.1">
    <property type="nucleotide sequence ID" value="NZ_AZFS01000046.1"/>
</dbReference>
<evidence type="ECO:0008006" key="3">
    <source>
        <dbReference type="Google" id="ProtNLM"/>
    </source>
</evidence>
<reference evidence="1 2" key="1">
    <citation type="journal article" date="2015" name="Genome Announc.">
        <title>Expanding the biotechnology potential of lactobacilli through comparative genomics of 213 strains and associated genera.</title>
        <authorList>
            <person name="Sun Z."/>
            <person name="Harris H.M."/>
            <person name="McCann A."/>
            <person name="Guo C."/>
            <person name="Argimon S."/>
            <person name="Zhang W."/>
            <person name="Yang X."/>
            <person name="Jeffery I.B."/>
            <person name="Cooney J.C."/>
            <person name="Kagawa T.F."/>
            <person name="Liu W."/>
            <person name="Song Y."/>
            <person name="Salvetti E."/>
            <person name="Wrobel A."/>
            <person name="Rasinkangas P."/>
            <person name="Parkhill J."/>
            <person name="Rea M.C."/>
            <person name="O'Sullivan O."/>
            <person name="Ritari J."/>
            <person name="Douillard F.P."/>
            <person name="Paul Ross R."/>
            <person name="Yang R."/>
            <person name="Briner A.E."/>
            <person name="Felis G.E."/>
            <person name="de Vos W.M."/>
            <person name="Barrangou R."/>
            <person name="Klaenhammer T.R."/>
            <person name="Caufield P.W."/>
            <person name="Cui Y."/>
            <person name="Zhang H."/>
            <person name="O'Toole P.W."/>
        </authorList>
    </citation>
    <scope>NUCLEOTIDE SEQUENCE [LARGE SCALE GENOMIC DNA]</scope>
    <source>
        <strain evidence="1 2">DSM 16381</strain>
    </source>
</reference>
<name>A0A0R1UXL2_9LACO</name>
<accession>A0A0R1UXL2</accession>
<dbReference type="EMBL" id="AZFS01000046">
    <property type="protein sequence ID" value="KRL95541.1"/>
    <property type="molecule type" value="Genomic_DNA"/>
</dbReference>